<dbReference type="EMBL" id="FNSV01000005">
    <property type="protein sequence ID" value="SED67269.1"/>
    <property type="molecule type" value="Genomic_DNA"/>
</dbReference>
<dbReference type="PANTHER" id="PTHR45527">
    <property type="entry name" value="NONRIBOSOMAL PEPTIDE SYNTHETASE"/>
    <property type="match status" value="1"/>
</dbReference>
<feature type="domain" description="Carrier" evidence="5">
    <location>
        <begin position="2035"/>
        <end position="2110"/>
    </location>
</feature>
<dbReference type="Pfam" id="PF00501">
    <property type="entry name" value="AMP-binding"/>
    <property type="match status" value="3"/>
</dbReference>
<dbReference type="FunFam" id="3.30.300.30:FF:000010">
    <property type="entry name" value="Enterobactin synthetase component F"/>
    <property type="match status" value="1"/>
</dbReference>
<dbReference type="SUPFAM" id="SSF47336">
    <property type="entry name" value="ACP-like"/>
    <property type="match status" value="2"/>
</dbReference>
<dbReference type="Proteomes" id="UP000183561">
    <property type="component" value="Unassembled WGS sequence"/>
</dbReference>
<dbReference type="InterPro" id="IPR023213">
    <property type="entry name" value="CAT-like_dom_sf"/>
</dbReference>
<accession>A0A1H5CKG8</accession>
<evidence type="ECO:0000313" key="6">
    <source>
        <dbReference type="EMBL" id="SED67269.1"/>
    </source>
</evidence>
<dbReference type="SUPFAM" id="SSF52777">
    <property type="entry name" value="CoA-dependent acyltransferases"/>
    <property type="match status" value="6"/>
</dbReference>
<evidence type="ECO:0000256" key="1">
    <source>
        <dbReference type="ARBA" id="ARBA00001957"/>
    </source>
</evidence>
<dbReference type="FunFam" id="2.30.38.10:FF:000001">
    <property type="entry name" value="Non-ribosomal peptide synthetase PvdI"/>
    <property type="match status" value="1"/>
</dbReference>
<sequence length="2953" mass="317638">MVEAVPGGDVTAEGRIPDGAFPLSAAQRGMWFAQQLDPAVPVNIAQCVELVGALDVPLLSESLIAAGRELGSAFLRLVEVDGVPYQLIDPTLEASVRLVDLQHEPDPRAAATEWMRREYTTPLDVCRDRLVTSAVLRIGPNHHYWYCRVHHVALDGMGSVTLVDRTAELYTAAVEGRTVAPSKAAELTDVARVDDDYRTSSRYLADREYWSERASTLGEPHSLVDRTAPARARSRTTGGQIPGPLVDHLDAATNRHDSSAAFEVIAAFAAYLARMTGREEVAVSLPVTARTTALLRRSGGMVSNVVPLRLHVRPDMTNADVVAAVRLEVTAALRHQRYPHIDIRRDAATDHQGFYGPLINVMLFHTEITLGSIVGRLELLSTGPISDLAVNVYHGVAGTSLNLDLEANPDLYSEDALHAHHARFTRFLGAFLTSDTGAPRLIGDLEILDDDERRNLVPATGRAGFAPVTLPDLLAGAVRGNPDGDALVAPGPGPSADTLSYRALDDTSNRLARLLIDLQVGPEIVVALALPRSRESVSSVWAVAKAGAAFVPVDPSYPADRIAFMLEDCGAPIGVTTAALRAGLPDSTLWLVLDDDEFLSAVAAYPADAVTDADRTRALSVDHPAYVIYTSGSTGRPKGVAVTHRGLVNLAADERDRLVVSVGSRVLHFASPSFDASVFELVMAVCAGATLVVAPTTIYGGSELAEFVADHEVSHAFCTPAALASLDHRGLDHLRTVVVAGDVCPPELVARWAPGRVMVNAYGPSETTIMSSATGPLVPGQAVSVGSPTVGVDLVVLDDRLRPVPLGVRGELYVLGSSLARGYVRRAGLTAGRFVASPFGAGGRMYRTGDVVRWVASQGGSWVLEFLGRSDFQVKIRGFRIELGEIDAVLASHPVVEFAHTVGYDDGSGNTRLVSYVLPAPAADIETRVLSEFVGERLPGYMVPSSIVVLDSLPLTPAGKLDRNALPAPVFAARSADIVRPRTVTEEILLGIFRGVLGLPELSVDTSFFDLGGNSLTATQVVSRVNAALGVRIGVRDLFQSPSVAQLAASVVGAAPQSDPRPVLEARERPDRVPLSVAQQRMWFLNQFDTSSAAYNLPISLRLTGALDRDALRRALDDVQERHEALRTVYPDSADGPHQLITPAVSVLPADGPADVATESLTAAVTALGGAGFDLTTDTPMRAGLFREAPDRHVLVLVVHHIAADGWSMTPLAADVMLAYAARVAGHAPTWAPLPVQYADYSLWQRELLGSEDDPNSLSAKQISYWRSALAGVPQVIELPTDRTRPADMSHRGGRVEFTIPADVHRRLLDLAQSTGTTSFMVTHAALAVLLRRLGAGSDIVIGTPVAGRGEEALDHLVGMFVNTLVLRTAVEPADTFGDVLARVRDADLAAFQHGDVPFERLVEVLSPARSSAHHPLFQVMLTFQNTANTRVELDGLEVEAAEIDVQVAKFDLQLTVVEQFDSAGDAAGLAVQLSYATDLFDHTTAESIGERFARLLDAVAGNPPVAVGDLDLLAAGERAALTAANATHRPVPADTLVSLFAAQAAATPDAVALVFDDRRLTYAEFDEQTDRLARHLIRNGVGPESVVAVGMRRSIDLLVAVYAIVKAGAAYLPIDPDHPVERTAYVLDTAQPVCVLTRAADDTTFSTAALVEYIDTLDLPEEDSEPVAPALTAANTAYVIFTSGSTGRPKGVAVTHGAIVNRLLWMQHEYALTSSDIVLQKTPVTFDVSVWELFWPLQVGASLVIAAPDGHRDPDYLATLIRRHRVTTAHFVPSMLSVFTAEPAVVQCDSLRLVFCSGEALTPEQVSRFRAVSGAGLHNLYGPTEAAVDVTYWETGASDTFSVPIGRPVWNTQLHVLDARLHPVPNGVAGELYLAGDQLARGYFGRVDLTADRFVANPFAAGGRMYRTGDLVRRRADGALEYLGRTDFQVKLRGQRIELGEIEAALETHPDVVQAVVVVHRDERGEEALVAYTVGAANTEAADLRDHVARVLPSYMIPAQVVHLDTLPLSVNGKLDRKALPAPNLDTATAEYVAPRTPAEVVVSDVFAEILGVERVGIHDHFFDLGGNSLVATRLVSRLRNALGVPVSLRDVFDAPTVGGLAQRLDGADPAAHLAPPALTPRKRPEQVPLSPAQQRVWFLNQFDTASPVYNLPLAVRFSGDLDITALSRALRDVLHRHESLRTVFPASDAGPWQRIRDVHDADLDLTVAEVTEADLPAAIRGFALAGFDVTTEIPVRAQLLRVRNDEHVLVLMVHHIAADGWSFAPLSRDLMLAYAAHSGGHELQWTPLPVQYADYTLWQHELLGDEDDPDSRAARQLAYWGTALAGLRDSLDLPTDRPRPTVASKHGATLSWEISAELHERLLNLARTQNATLFMVAHSALSVLLSRLSATTDIAIGTPVAGRGDRDLDDLVGMFVNTLVLRAQLDPASSFTELLQQVRDVDLSAFAHTDVPFERLVEHLNPTRTAAHHPLFQVALFFQNHAPTHLELPGLSVSSQPILPDVAAFDLQLVLTDTHAADGRPGPIAAEFNYATDLFDESTVRSFGAQFVRILEAVTVAPQTPVGDIAIADPATRIRELSGWNATDHDVPLTTLPDLFDAQVARTPEAPALVFEGVSLTYAEFDARVNRLARYLIWCGVGPESRVALAMRRSLDLVVGMYAVVKAGGAYVPVDPDHPVDRIGYVLESARPVRVLTSTTDHSAVPSDVEVITIDDLDLTDYSGTRITDCAFGMRFPARTMSTAGTSLRRRNDGAILRSGPVCRVHGSGLGQVQVIDAVEHFDAEGTATVIRGYWSETRTGLADSSSTRCGRRDGRGRRHVGTARLPPPRTLPTTRSSERRIANATLDSGPTPHQIRYRASRSPEHRLRIGEETPSKTSAGLRESALPARERSGRVVRGTSWSVAFHPDISRMRVAGSAIAMSPTGVCGATVTASRIRTNCAPTSGPCSRRQVVA</sequence>
<dbReference type="SUPFAM" id="SSF56801">
    <property type="entry name" value="Acetyl-CoA synthetase-like"/>
    <property type="match status" value="3"/>
</dbReference>
<keyword evidence="2" id="KW-0596">Phosphopantetheine</keyword>
<feature type="region of interest" description="Disordered" evidence="4">
    <location>
        <begin position="2860"/>
        <end position="2881"/>
    </location>
</feature>
<dbReference type="InterPro" id="IPR006162">
    <property type="entry name" value="Ppantetheine_attach_site"/>
</dbReference>
<evidence type="ECO:0000256" key="2">
    <source>
        <dbReference type="ARBA" id="ARBA00022450"/>
    </source>
</evidence>
<dbReference type="Gene3D" id="2.30.38.10">
    <property type="entry name" value="Luciferase, Domain 3"/>
    <property type="match status" value="2"/>
</dbReference>
<dbReference type="NCBIfam" id="TIGR01733">
    <property type="entry name" value="AA-adenyl-dom"/>
    <property type="match status" value="2"/>
</dbReference>
<dbReference type="InterPro" id="IPR009081">
    <property type="entry name" value="PP-bd_ACP"/>
</dbReference>
<reference evidence="7" key="1">
    <citation type="submission" date="2016-10" db="EMBL/GenBank/DDBJ databases">
        <authorList>
            <person name="Varghese N."/>
            <person name="Submissions S."/>
        </authorList>
    </citation>
    <scope>NUCLEOTIDE SEQUENCE [LARGE SCALE GENOMIC DNA]</scope>
    <source>
        <strain evidence="7">DSM 44498</strain>
    </source>
</reference>
<dbReference type="Gene3D" id="3.30.300.30">
    <property type="match status" value="2"/>
</dbReference>
<dbReference type="InterPro" id="IPR000873">
    <property type="entry name" value="AMP-dep_synth/lig_dom"/>
</dbReference>
<dbReference type="PROSITE" id="PS00455">
    <property type="entry name" value="AMP_BINDING"/>
    <property type="match status" value="2"/>
</dbReference>
<dbReference type="PANTHER" id="PTHR45527:SF1">
    <property type="entry name" value="FATTY ACID SYNTHASE"/>
    <property type="match status" value="1"/>
</dbReference>
<evidence type="ECO:0000256" key="4">
    <source>
        <dbReference type="SAM" id="MobiDB-lite"/>
    </source>
</evidence>
<dbReference type="FunFam" id="3.40.50.980:FF:000002">
    <property type="entry name" value="Enterobactin synthetase component F"/>
    <property type="match status" value="1"/>
</dbReference>
<dbReference type="Gene3D" id="3.40.50.980">
    <property type="match status" value="6"/>
</dbReference>
<dbReference type="NCBIfam" id="NF003417">
    <property type="entry name" value="PRK04813.1"/>
    <property type="match status" value="3"/>
</dbReference>
<dbReference type="GO" id="GO:0008610">
    <property type="term" value="P:lipid biosynthetic process"/>
    <property type="evidence" value="ECO:0007669"/>
    <property type="project" value="UniProtKB-ARBA"/>
</dbReference>
<dbReference type="Pfam" id="PF13193">
    <property type="entry name" value="AMP-binding_C"/>
    <property type="match status" value="2"/>
</dbReference>
<feature type="domain" description="Carrier" evidence="5">
    <location>
        <begin position="980"/>
        <end position="1055"/>
    </location>
</feature>
<dbReference type="Gene3D" id="3.30.559.10">
    <property type="entry name" value="Chloramphenicol acetyltransferase-like domain"/>
    <property type="match status" value="3"/>
</dbReference>
<dbReference type="GO" id="GO:0072330">
    <property type="term" value="P:monocarboxylic acid biosynthetic process"/>
    <property type="evidence" value="ECO:0007669"/>
    <property type="project" value="UniProtKB-ARBA"/>
</dbReference>
<dbReference type="PROSITE" id="PS00012">
    <property type="entry name" value="PHOSPHOPANTETHEINE"/>
    <property type="match status" value="2"/>
</dbReference>
<evidence type="ECO:0000259" key="5">
    <source>
        <dbReference type="PROSITE" id="PS50075"/>
    </source>
</evidence>
<comment type="cofactor">
    <cofactor evidence="1">
        <name>pantetheine 4'-phosphate</name>
        <dbReference type="ChEBI" id="CHEBI:47942"/>
    </cofactor>
</comment>
<dbReference type="Gene3D" id="3.30.559.30">
    <property type="entry name" value="Nonribosomal peptide synthetase, condensation domain"/>
    <property type="match status" value="3"/>
</dbReference>
<organism evidence="6 7">
    <name type="scientific">Rhodococcus koreensis</name>
    <dbReference type="NCBI Taxonomy" id="99653"/>
    <lineage>
        <taxon>Bacteria</taxon>
        <taxon>Bacillati</taxon>
        <taxon>Actinomycetota</taxon>
        <taxon>Actinomycetes</taxon>
        <taxon>Mycobacteriales</taxon>
        <taxon>Nocardiaceae</taxon>
        <taxon>Rhodococcus</taxon>
    </lineage>
</organism>
<feature type="region of interest" description="Disordered" evidence="4">
    <location>
        <begin position="2800"/>
        <end position="2835"/>
    </location>
</feature>
<dbReference type="FunFam" id="3.40.50.980:FF:000001">
    <property type="entry name" value="Non-ribosomal peptide synthetase"/>
    <property type="match status" value="2"/>
</dbReference>
<protein>
    <submittedName>
        <fullName evidence="6">Amino acid adenylation domain-containing protein</fullName>
    </submittedName>
</protein>
<feature type="compositionally biased region" description="Basic and acidic residues" evidence="4">
    <location>
        <begin position="2860"/>
        <end position="2873"/>
    </location>
</feature>
<gene>
    <name evidence="6" type="ORF">SAMN04490239_9240</name>
</gene>
<dbReference type="CDD" id="cd17646">
    <property type="entry name" value="A_NRPS_AB3403-like"/>
    <property type="match status" value="1"/>
</dbReference>
<dbReference type="PROSITE" id="PS50075">
    <property type="entry name" value="CARRIER"/>
    <property type="match status" value="2"/>
</dbReference>
<dbReference type="InterPro" id="IPR001242">
    <property type="entry name" value="Condensation_dom"/>
</dbReference>
<keyword evidence="7" id="KW-1185">Reference proteome</keyword>
<dbReference type="InterPro" id="IPR020806">
    <property type="entry name" value="PKS_PP-bd"/>
</dbReference>
<dbReference type="InterPro" id="IPR025110">
    <property type="entry name" value="AMP-bd_C"/>
</dbReference>
<dbReference type="SMART" id="SM00823">
    <property type="entry name" value="PKS_PP"/>
    <property type="match status" value="2"/>
</dbReference>
<proteinExistence type="predicted"/>
<dbReference type="GO" id="GO:0005829">
    <property type="term" value="C:cytosol"/>
    <property type="evidence" value="ECO:0007669"/>
    <property type="project" value="TreeGrafter"/>
</dbReference>
<dbReference type="FunFam" id="3.40.50.12780:FF:000012">
    <property type="entry name" value="Non-ribosomal peptide synthetase"/>
    <property type="match status" value="1"/>
</dbReference>
<dbReference type="Pfam" id="PF00668">
    <property type="entry name" value="Condensation"/>
    <property type="match status" value="3"/>
</dbReference>
<dbReference type="GO" id="GO:0003824">
    <property type="term" value="F:catalytic activity"/>
    <property type="evidence" value="ECO:0007669"/>
    <property type="project" value="InterPro"/>
</dbReference>
<dbReference type="Gene3D" id="1.10.1200.10">
    <property type="entry name" value="ACP-like"/>
    <property type="match status" value="2"/>
</dbReference>
<dbReference type="InterPro" id="IPR045851">
    <property type="entry name" value="AMP-bd_C_sf"/>
</dbReference>
<name>A0A1H5CKG8_9NOCA</name>
<dbReference type="GO" id="GO:0043041">
    <property type="term" value="P:amino acid activation for nonribosomal peptide biosynthetic process"/>
    <property type="evidence" value="ECO:0007669"/>
    <property type="project" value="TreeGrafter"/>
</dbReference>
<dbReference type="RefSeq" id="WP_244163822.1">
    <property type="nucleotide sequence ID" value="NZ_FNSV01000005.1"/>
</dbReference>
<dbReference type="Pfam" id="PF00550">
    <property type="entry name" value="PP-binding"/>
    <property type="match status" value="2"/>
</dbReference>
<dbReference type="InterPro" id="IPR020845">
    <property type="entry name" value="AMP-binding_CS"/>
</dbReference>
<evidence type="ECO:0000256" key="3">
    <source>
        <dbReference type="ARBA" id="ARBA00022553"/>
    </source>
</evidence>
<dbReference type="InterPro" id="IPR010071">
    <property type="entry name" value="AA_adenyl_dom"/>
</dbReference>
<evidence type="ECO:0000313" key="7">
    <source>
        <dbReference type="Proteomes" id="UP000183561"/>
    </source>
</evidence>
<dbReference type="CDD" id="cd19540">
    <property type="entry name" value="LCL_NRPS-like"/>
    <property type="match status" value="2"/>
</dbReference>
<keyword evidence="3" id="KW-0597">Phosphoprotein</keyword>
<dbReference type="InterPro" id="IPR036736">
    <property type="entry name" value="ACP-like_sf"/>
</dbReference>
<dbReference type="UniPathway" id="UPA00011"/>
<dbReference type="FunFam" id="1.10.1200.10:FF:000016">
    <property type="entry name" value="Non-ribosomal peptide synthase"/>
    <property type="match status" value="1"/>
</dbReference>
<dbReference type="GO" id="GO:0044550">
    <property type="term" value="P:secondary metabolite biosynthetic process"/>
    <property type="evidence" value="ECO:0007669"/>
    <property type="project" value="UniProtKB-ARBA"/>
</dbReference>
<dbReference type="GO" id="GO:0031177">
    <property type="term" value="F:phosphopantetheine binding"/>
    <property type="evidence" value="ECO:0007669"/>
    <property type="project" value="InterPro"/>
</dbReference>